<reference evidence="1 2" key="1">
    <citation type="submission" date="2018-07" db="EMBL/GenBank/DDBJ databases">
        <title>Lactobacillus curvatus genome sequence.</title>
        <authorList>
            <person name="Prechtl R."/>
        </authorList>
    </citation>
    <scope>NUCLEOTIDE SEQUENCE [LARGE SCALE GENOMIC DNA]</scope>
    <source>
        <strain evidence="1 2">TMW 1.1928</strain>
    </source>
</reference>
<dbReference type="AlphaFoldDB" id="A0A1B2A8B1"/>
<evidence type="ECO:0000313" key="2">
    <source>
        <dbReference type="Proteomes" id="UP000257607"/>
    </source>
</evidence>
<dbReference type="EMBL" id="CP031003">
    <property type="protein sequence ID" value="AXN36266.1"/>
    <property type="molecule type" value="Genomic_DNA"/>
</dbReference>
<name>A0A1B2A8B1_LATCU</name>
<gene>
    <name evidence="1" type="ORF">DT351_07735</name>
</gene>
<dbReference type="Proteomes" id="UP000257607">
    <property type="component" value="Chromosome"/>
</dbReference>
<sequence length="68" mass="7907">MLENVGKLIDWLNFEQMTPVFLDFLRNWRKAFVSNVLSSMEFSVVSLGALKSLNEVAQFFADYLNQPF</sequence>
<organism evidence="1 2">
    <name type="scientific">Latilactobacillus curvatus</name>
    <name type="common">Lactobacillus curvatus</name>
    <dbReference type="NCBI Taxonomy" id="28038"/>
    <lineage>
        <taxon>Bacteria</taxon>
        <taxon>Bacillati</taxon>
        <taxon>Bacillota</taxon>
        <taxon>Bacilli</taxon>
        <taxon>Lactobacillales</taxon>
        <taxon>Lactobacillaceae</taxon>
        <taxon>Latilactobacillus</taxon>
    </lineage>
</organism>
<evidence type="ECO:0000313" key="1">
    <source>
        <dbReference type="EMBL" id="AXN36266.1"/>
    </source>
</evidence>
<accession>A0A1B2A8B1</accession>
<protein>
    <submittedName>
        <fullName evidence="1">Uncharacterized protein</fullName>
    </submittedName>
</protein>
<proteinExistence type="predicted"/>